<dbReference type="InterPro" id="IPR011701">
    <property type="entry name" value="MFS"/>
</dbReference>
<feature type="transmembrane region" description="Helical" evidence="6">
    <location>
        <begin position="277"/>
        <end position="295"/>
    </location>
</feature>
<feature type="transmembrane region" description="Helical" evidence="6">
    <location>
        <begin position="211"/>
        <end position="233"/>
    </location>
</feature>
<evidence type="ECO:0000256" key="6">
    <source>
        <dbReference type="SAM" id="Phobius"/>
    </source>
</evidence>
<feature type="transmembrane region" description="Helical" evidence="6">
    <location>
        <begin position="367"/>
        <end position="389"/>
    </location>
</feature>
<keyword evidence="3 6" id="KW-0812">Transmembrane</keyword>
<dbReference type="Gene3D" id="1.20.1250.20">
    <property type="entry name" value="MFS general substrate transporter like domains"/>
    <property type="match status" value="1"/>
</dbReference>
<organism evidence="8 9">
    <name type="scientific">Lacticaseibacillus pabuli</name>
    <dbReference type="NCBI Taxonomy" id="3025672"/>
    <lineage>
        <taxon>Bacteria</taxon>
        <taxon>Bacillati</taxon>
        <taxon>Bacillota</taxon>
        <taxon>Bacilli</taxon>
        <taxon>Lactobacillales</taxon>
        <taxon>Lactobacillaceae</taxon>
        <taxon>Lacticaseibacillus</taxon>
    </lineage>
</organism>
<dbReference type="InterPro" id="IPR052524">
    <property type="entry name" value="MFS_Cyanate_Porter"/>
</dbReference>
<feature type="transmembrane region" description="Helical" evidence="6">
    <location>
        <begin position="162"/>
        <end position="183"/>
    </location>
</feature>
<proteinExistence type="predicted"/>
<comment type="subcellular location">
    <subcellularLocation>
        <location evidence="1">Cell membrane</location>
        <topology evidence="1">Multi-pass membrane protein</topology>
    </subcellularLocation>
</comment>
<gene>
    <name evidence="8" type="ORF">PQ472_01075</name>
</gene>
<evidence type="ECO:0000256" key="2">
    <source>
        <dbReference type="ARBA" id="ARBA00022448"/>
    </source>
</evidence>
<reference evidence="8 9" key="1">
    <citation type="submission" date="2023-02" db="EMBL/GenBank/DDBJ databases">
        <title>Genome sequence of Lacticaseibacillus sp. KACC 23028.</title>
        <authorList>
            <person name="Kim S."/>
            <person name="Heo J."/>
            <person name="Kwon S.-W."/>
        </authorList>
    </citation>
    <scope>NUCLEOTIDE SEQUENCE [LARGE SCALE GENOMIC DNA]</scope>
    <source>
        <strain evidence="8 9">KACC 23028</strain>
    </source>
</reference>
<dbReference type="InterPro" id="IPR036259">
    <property type="entry name" value="MFS_trans_sf"/>
</dbReference>
<feature type="transmembrane region" description="Helical" evidence="6">
    <location>
        <begin position="100"/>
        <end position="122"/>
    </location>
</feature>
<evidence type="ECO:0000256" key="1">
    <source>
        <dbReference type="ARBA" id="ARBA00004651"/>
    </source>
</evidence>
<evidence type="ECO:0000313" key="9">
    <source>
        <dbReference type="Proteomes" id="UP001220377"/>
    </source>
</evidence>
<dbReference type="InterPro" id="IPR020846">
    <property type="entry name" value="MFS_dom"/>
</dbReference>
<feature type="transmembrane region" description="Helical" evidence="6">
    <location>
        <begin position="46"/>
        <end position="65"/>
    </location>
</feature>
<feature type="transmembrane region" description="Helical" evidence="6">
    <location>
        <begin position="344"/>
        <end position="361"/>
    </location>
</feature>
<keyword evidence="5 6" id="KW-0472">Membrane</keyword>
<protein>
    <submittedName>
        <fullName evidence="8">MFS transporter</fullName>
    </submittedName>
</protein>
<dbReference type="Pfam" id="PF07690">
    <property type="entry name" value="MFS_1"/>
    <property type="match status" value="1"/>
</dbReference>
<keyword evidence="9" id="KW-1185">Reference proteome</keyword>
<dbReference type="SUPFAM" id="SSF103473">
    <property type="entry name" value="MFS general substrate transporter"/>
    <property type="match status" value="1"/>
</dbReference>
<feature type="transmembrane region" description="Helical" evidence="6">
    <location>
        <begin position="134"/>
        <end position="156"/>
    </location>
</feature>
<accession>A0ABY7WSU4</accession>
<dbReference type="PROSITE" id="PS50850">
    <property type="entry name" value="MFS"/>
    <property type="match status" value="1"/>
</dbReference>
<evidence type="ECO:0000256" key="5">
    <source>
        <dbReference type="ARBA" id="ARBA00023136"/>
    </source>
</evidence>
<name>A0ABY7WSU4_9LACO</name>
<dbReference type="RefSeq" id="WP_274260607.1">
    <property type="nucleotide sequence ID" value="NZ_CP117884.1"/>
</dbReference>
<feature type="transmembrane region" description="Helical" evidence="6">
    <location>
        <begin position="301"/>
        <end position="324"/>
    </location>
</feature>
<feature type="domain" description="Major facilitator superfamily (MFS) profile" evidence="7">
    <location>
        <begin position="7"/>
        <end position="392"/>
    </location>
</feature>
<evidence type="ECO:0000256" key="4">
    <source>
        <dbReference type="ARBA" id="ARBA00022989"/>
    </source>
</evidence>
<keyword evidence="2" id="KW-0813">Transport</keyword>
<feature type="transmembrane region" description="Helical" evidence="6">
    <location>
        <begin position="77"/>
        <end position="94"/>
    </location>
</feature>
<evidence type="ECO:0000313" key="8">
    <source>
        <dbReference type="EMBL" id="WDF82864.1"/>
    </source>
</evidence>
<dbReference type="PANTHER" id="PTHR23523">
    <property type="match status" value="1"/>
</dbReference>
<sequence length="396" mass="41322">MTKKKTTALITTLGILLVGANLRLPITMMPPLLPELKRTIGLEPALAGLLTTIPLIGFALFSPIMGQMGAKRGNERVLLGALIILSIGSYIRVIPSVIALIIGTIAIGVGIAGGNVLLPAIIKDQFPNSVAAKTTMYTSMQALIAAAGTGLAGAISGKVGPAHTMSILGLVGIAALIVWLIGLRNMKQPAPQTDEPRLKDAPGRSVWKAPLAWVIMLFFGLQSVLFYTLITWLPSLWHAAGFSTVAASTLTTIFMLGGLPASLLVPSLAERKHGLSALNIAIFAGFFLGAAGLLLGNTNFAFNVLLSLLMGLASGAAFSISIVFFQKRTDSPNDTARLSGMAQAGGYVLAAAGPVGIGIVQEATHSWSLLIDMSLILTIIIGIAGVIIVRRRSIFD</sequence>
<evidence type="ECO:0000256" key="3">
    <source>
        <dbReference type="ARBA" id="ARBA00022692"/>
    </source>
</evidence>
<evidence type="ECO:0000259" key="7">
    <source>
        <dbReference type="PROSITE" id="PS50850"/>
    </source>
</evidence>
<dbReference type="EMBL" id="CP117884">
    <property type="protein sequence ID" value="WDF82864.1"/>
    <property type="molecule type" value="Genomic_DNA"/>
</dbReference>
<dbReference type="Proteomes" id="UP001220377">
    <property type="component" value="Chromosome"/>
</dbReference>
<dbReference type="PANTHER" id="PTHR23523:SF2">
    <property type="entry name" value="2-NITROIMIDAZOLE TRANSPORTER"/>
    <property type="match status" value="1"/>
</dbReference>
<feature type="transmembrane region" description="Helical" evidence="6">
    <location>
        <begin position="239"/>
        <end position="265"/>
    </location>
</feature>
<keyword evidence="4 6" id="KW-1133">Transmembrane helix</keyword>